<evidence type="ECO:0000256" key="3">
    <source>
        <dbReference type="ARBA" id="ARBA00022630"/>
    </source>
</evidence>
<dbReference type="GO" id="GO:0004148">
    <property type="term" value="F:dihydrolipoyl dehydrogenase (NADH) activity"/>
    <property type="evidence" value="ECO:0007669"/>
    <property type="project" value="UniProtKB-EC"/>
</dbReference>
<evidence type="ECO:0000313" key="13">
    <source>
        <dbReference type="EMBL" id="AIF24558.1"/>
    </source>
</evidence>
<dbReference type="InterPro" id="IPR016156">
    <property type="entry name" value="FAD/NAD-linked_Rdtase_dimer_sf"/>
</dbReference>
<dbReference type="Pfam" id="PF07992">
    <property type="entry name" value="Pyr_redox_2"/>
    <property type="match status" value="1"/>
</dbReference>
<feature type="domain" description="FAD/NAD(P)-binding" evidence="12">
    <location>
        <begin position="8"/>
        <end position="337"/>
    </location>
</feature>
<proteinExistence type="inferred from homology"/>
<comment type="similarity">
    <text evidence="1 10">Belongs to the class-I pyridine nucleotide-disulfide oxidoreductase family.</text>
</comment>
<dbReference type="PANTHER" id="PTHR22912:SF160">
    <property type="entry name" value="DIHYDROLIPOYL DEHYDROGENASE"/>
    <property type="match status" value="1"/>
</dbReference>
<evidence type="ECO:0000259" key="12">
    <source>
        <dbReference type="Pfam" id="PF07992"/>
    </source>
</evidence>
<keyword evidence="6 10" id="KW-0520">NAD</keyword>
<evidence type="ECO:0000259" key="11">
    <source>
        <dbReference type="Pfam" id="PF02852"/>
    </source>
</evidence>
<dbReference type="FunFam" id="3.30.390.30:FF:000001">
    <property type="entry name" value="Dihydrolipoyl dehydrogenase"/>
    <property type="match status" value="1"/>
</dbReference>
<dbReference type="EC" id="1.8.1.4" evidence="2 10"/>
<dbReference type="Pfam" id="PF02852">
    <property type="entry name" value="Pyr_redox_dim"/>
    <property type="match status" value="1"/>
</dbReference>
<gene>
    <name evidence="13" type="primary">DLD</name>
    <name evidence="13" type="synonym">lpd</name>
    <name evidence="13" type="synonym">pdhD</name>
</gene>
<organism evidence="13">
    <name type="scientific">uncultured marine group II/III euryarchaeote SAT1000_33_E05</name>
    <dbReference type="NCBI Taxonomy" id="1456575"/>
    <lineage>
        <taxon>Archaea</taxon>
        <taxon>Methanobacteriati</taxon>
        <taxon>Methanobacteriota</taxon>
        <taxon>environmental samples</taxon>
    </lineage>
</organism>
<dbReference type="NCBIfam" id="TIGR01350">
    <property type="entry name" value="lipoamide_DH"/>
    <property type="match status" value="1"/>
</dbReference>
<evidence type="ECO:0000256" key="7">
    <source>
        <dbReference type="ARBA" id="ARBA00023157"/>
    </source>
</evidence>
<evidence type="ECO:0000256" key="6">
    <source>
        <dbReference type="ARBA" id="ARBA00023027"/>
    </source>
</evidence>
<dbReference type="InterPro" id="IPR006258">
    <property type="entry name" value="Lipoamide_DH"/>
</dbReference>
<keyword evidence="8 10" id="KW-0676">Redox-active center</keyword>
<dbReference type="SUPFAM" id="SSF51905">
    <property type="entry name" value="FAD/NAD(P)-binding domain"/>
    <property type="match status" value="1"/>
</dbReference>
<reference evidence="13" key="1">
    <citation type="journal article" date="2014" name="Genome Biol. Evol.">
        <title>Pangenome evidence for extensive interdomain horizontal transfer affecting lineage core and shell genes in uncultured planktonic thaumarchaeota and euryarchaeota.</title>
        <authorList>
            <person name="Deschamps P."/>
            <person name="Zivanovic Y."/>
            <person name="Moreira D."/>
            <person name="Rodriguez-Valera F."/>
            <person name="Lopez-Garcia P."/>
        </authorList>
    </citation>
    <scope>NUCLEOTIDE SEQUENCE</scope>
</reference>
<dbReference type="Gene3D" id="3.50.50.60">
    <property type="entry name" value="FAD/NAD(P)-binding domain"/>
    <property type="match status" value="2"/>
</dbReference>
<dbReference type="EMBL" id="KF901264">
    <property type="protein sequence ID" value="AIF24558.1"/>
    <property type="molecule type" value="Genomic_DNA"/>
</dbReference>
<dbReference type="InterPro" id="IPR050151">
    <property type="entry name" value="Class-I_Pyr_Nuc-Dis_Oxidored"/>
</dbReference>
<comment type="catalytic activity">
    <reaction evidence="9 10">
        <text>N(6)-[(R)-dihydrolipoyl]-L-lysyl-[protein] + NAD(+) = N(6)-[(R)-lipoyl]-L-lysyl-[protein] + NADH + H(+)</text>
        <dbReference type="Rhea" id="RHEA:15045"/>
        <dbReference type="Rhea" id="RHEA-COMP:10474"/>
        <dbReference type="Rhea" id="RHEA-COMP:10475"/>
        <dbReference type="ChEBI" id="CHEBI:15378"/>
        <dbReference type="ChEBI" id="CHEBI:57540"/>
        <dbReference type="ChEBI" id="CHEBI:57945"/>
        <dbReference type="ChEBI" id="CHEBI:83099"/>
        <dbReference type="ChEBI" id="CHEBI:83100"/>
        <dbReference type="EC" id="1.8.1.4"/>
    </reaction>
</comment>
<keyword evidence="7" id="KW-1015">Disulfide bond</keyword>
<sequence>MGETRKCDVLVVGAGPGGYVAGIRAAQLGLKTIVVEADKAGGTCLIRGCIPSKAIIHAAERFESLRQHSTEGGHMGLSVGGEPHVDMAALVSWKDSIVERLNKGVEGLLKSAGADLIKGWANFIGPKSCTVETSEGSVDIEAENIIIATGSSHIDLPFMPCDEEFILSSTGALDLDSLPKSAAIVGGGYIGLELGCALAKLGTEVTVIEGLDNILAIMDRELCRPLEIWLKKHGVVVHTNALARGAVIKGKGASRKVELAFEKDGEEHTVKVDRVLVTVGRKPNTKGWGLENTGVRMDAAGRFIRIDRQCRTSVPGIYAIGDVAGEPMLAHKASAEGEMVAEIIAGHKREFDKVAIPAIVFTEPEIISVGLTPDEAEERGEQIIVGKFPLAASGRALSIEAEKTGGFIRVTARESDHVILGVQAVGTHVAELHGEFILALEMGALLEDVAGTVHAHPTMSEAFHESVLKTLGHAIHIS</sequence>
<dbReference type="AlphaFoldDB" id="A0A075IEH6"/>
<dbReference type="GO" id="GO:0050660">
    <property type="term" value="F:flavin adenine dinucleotide binding"/>
    <property type="evidence" value="ECO:0007669"/>
    <property type="project" value="InterPro"/>
</dbReference>
<dbReference type="PROSITE" id="PS00076">
    <property type="entry name" value="PYRIDINE_REDOX_1"/>
    <property type="match status" value="1"/>
</dbReference>
<dbReference type="PANTHER" id="PTHR22912">
    <property type="entry name" value="DISULFIDE OXIDOREDUCTASE"/>
    <property type="match status" value="1"/>
</dbReference>
<keyword evidence="3 10" id="KW-0285">Flavoprotein</keyword>
<dbReference type="GO" id="GO:0006103">
    <property type="term" value="P:2-oxoglutarate metabolic process"/>
    <property type="evidence" value="ECO:0007669"/>
    <property type="project" value="TreeGrafter"/>
</dbReference>
<evidence type="ECO:0000256" key="5">
    <source>
        <dbReference type="ARBA" id="ARBA00023002"/>
    </source>
</evidence>
<dbReference type="InterPro" id="IPR023753">
    <property type="entry name" value="FAD/NAD-binding_dom"/>
</dbReference>
<accession>A0A075IEH6</accession>
<dbReference type="PRINTS" id="PR00368">
    <property type="entry name" value="FADPNR"/>
</dbReference>
<evidence type="ECO:0000256" key="1">
    <source>
        <dbReference type="ARBA" id="ARBA00007532"/>
    </source>
</evidence>
<evidence type="ECO:0000256" key="4">
    <source>
        <dbReference type="ARBA" id="ARBA00022827"/>
    </source>
</evidence>
<comment type="miscellaneous">
    <text evidence="10">The active site is a redox-active disulfide bond.</text>
</comment>
<evidence type="ECO:0000256" key="10">
    <source>
        <dbReference type="RuleBase" id="RU003692"/>
    </source>
</evidence>
<comment type="cofactor">
    <cofactor evidence="10">
        <name>FAD</name>
        <dbReference type="ChEBI" id="CHEBI:57692"/>
    </cofactor>
    <text evidence="10">Binds 1 FAD per subunit.</text>
</comment>
<dbReference type="PRINTS" id="PR00411">
    <property type="entry name" value="PNDRDTASEI"/>
</dbReference>
<dbReference type="Gene3D" id="3.30.390.30">
    <property type="match status" value="1"/>
</dbReference>
<name>A0A075IEH6_9EURY</name>
<dbReference type="InterPro" id="IPR004099">
    <property type="entry name" value="Pyr_nucl-diS_OxRdtase_dimer"/>
</dbReference>
<dbReference type="InterPro" id="IPR036188">
    <property type="entry name" value="FAD/NAD-bd_sf"/>
</dbReference>
<dbReference type="InterPro" id="IPR012999">
    <property type="entry name" value="Pyr_OxRdtase_I_AS"/>
</dbReference>
<protein>
    <recommendedName>
        <fullName evidence="2 10">Dihydrolipoyl dehydrogenase</fullName>
        <ecNumber evidence="2 10">1.8.1.4</ecNumber>
    </recommendedName>
</protein>
<evidence type="ECO:0000256" key="9">
    <source>
        <dbReference type="ARBA" id="ARBA00049187"/>
    </source>
</evidence>
<evidence type="ECO:0000256" key="8">
    <source>
        <dbReference type="ARBA" id="ARBA00023284"/>
    </source>
</evidence>
<keyword evidence="4 10" id="KW-0274">FAD</keyword>
<dbReference type="InterPro" id="IPR001100">
    <property type="entry name" value="Pyr_nuc-diS_OxRdtase"/>
</dbReference>
<keyword evidence="5 10" id="KW-0560">Oxidoreductase</keyword>
<feature type="domain" description="Pyridine nucleotide-disulphide oxidoreductase dimerisation" evidence="11">
    <location>
        <begin position="356"/>
        <end position="466"/>
    </location>
</feature>
<evidence type="ECO:0000256" key="2">
    <source>
        <dbReference type="ARBA" id="ARBA00012608"/>
    </source>
</evidence>
<dbReference type="PIRSF" id="PIRSF000350">
    <property type="entry name" value="Mercury_reductase_MerA"/>
    <property type="match status" value="1"/>
</dbReference>
<dbReference type="SUPFAM" id="SSF55424">
    <property type="entry name" value="FAD/NAD-linked reductases, dimerisation (C-terminal) domain"/>
    <property type="match status" value="1"/>
</dbReference>